<feature type="signal peptide" evidence="1">
    <location>
        <begin position="1"/>
        <end position="16"/>
    </location>
</feature>
<protein>
    <submittedName>
        <fullName evidence="2">Uncharacterized protein</fullName>
    </submittedName>
</protein>
<feature type="non-terminal residue" evidence="2">
    <location>
        <position position="114"/>
    </location>
</feature>
<keyword evidence="3" id="KW-1185">Reference proteome</keyword>
<accession>A0ABN8ILB1</accession>
<dbReference type="EMBL" id="OW152836">
    <property type="protein sequence ID" value="CAH2057223.1"/>
    <property type="molecule type" value="Genomic_DNA"/>
</dbReference>
<evidence type="ECO:0000313" key="2">
    <source>
        <dbReference type="EMBL" id="CAH2057223.1"/>
    </source>
</evidence>
<keyword evidence="1" id="KW-0732">Signal</keyword>
<sequence length="114" mass="12391">MFKLVVLSALLAAVAAKPGVFFTAPLAPTTYVATVPATTYVQSSRYYPAPTVYSSLSYPHFIKKRSAPFYTSYLAPSTYLAPAPLTTAYSTYLPSASYYSTYPGYAATLPFIKK</sequence>
<proteinExistence type="predicted"/>
<feature type="chain" id="PRO_5046300781" evidence="1">
    <location>
        <begin position="17"/>
        <end position="114"/>
    </location>
</feature>
<evidence type="ECO:0000256" key="1">
    <source>
        <dbReference type="SAM" id="SignalP"/>
    </source>
</evidence>
<gene>
    <name evidence="2" type="ORF">IPOD504_LOCUS10092</name>
</gene>
<name>A0ABN8ILB1_9NEOP</name>
<dbReference type="Proteomes" id="UP000837857">
    <property type="component" value="Chromosome 24"/>
</dbReference>
<organism evidence="2 3">
    <name type="scientific">Iphiclides podalirius</name>
    <name type="common">scarce swallowtail</name>
    <dbReference type="NCBI Taxonomy" id="110791"/>
    <lineage>
        <taxon>Eukaryota</taxon>
        <taxon>Metazoa</taxon>
        <taxon>Ecdysozoa</taxon>
        <taxon>Arthropoda</taxon>
        <taxon>Hexapoda</taxon>
        <taxon>Insecta</taxon>
        <taxon>Pterygota</taxon>
        <taxon>Neoptera</taxon>
        <taxon>Endopterygota</taxon>
        <taxon>Lepidoptera</taxon>
        <taxon>Glossata</taxon>
        <taxon>Ditrysia</taxon>
        <taxon>Papilionoidea</taxon>
        <taxon>Papilionidae</taxon>
        <taxon>Papilioninae</taxon>
        <taxon>Iphiclides</taxon>
    </lineage>
</organism>
<evidence type="ECO:0000313" key="3">
    <source>
        <dbReference type="Proteomes" id="UP000837857"/>
    </source>
</evidence>
<reference evidence="2" key="1">
    <citation type="submission" date="2022-03" db="EMBL/GenBank/DDBJ databases">
        <authorList>
            <person name="Martin H S."/>
        </authorList>
    </citation>
    <scope>NUCLEOTIDE SEQUENCE</scope>
</reference>